<dbReference type="EMBL" id="LQYW01000013">
    <property type="protein sequence ID" value="KYD32449.1"/>
    <property type="molecule type" value="Genomic_DNA"/>
</dbReference>
<name>A0A150N6X7_9BACL</name>
<dbReference type="PATRIC" id="fig|153151.4.peg.441"/>
<evidence type="ECO:0000313" key="1">
    <source>
        <dbReference type="EMBL" id="KYD32449.1"/>
    </source>
</evidence>
<comment type="caution">
    <text evidence="1">The sequence shown here is derived from an EMBL/GenBank/DDBJ whole genome shotgun (WGS) entry which is preliminary data.</text>
</comment>
<sequence>MNVRFSVPNERFYLTYEELKQGQQVGPEIRQTVFILPMRN</sequence>
<evidence type="ECO:0000313" key="2">
    <source>
        <dbReference type="Proteomes" id="UP000075324"/>
    </source>
</evidence>
<organism evidence="1 2">
    <name type="scientific">Parageobacillus toebii</name>
    <dbReference type="NCBI Taxonomy" id="153151"/>
    <lineage>
        <taxon>Bacteria</taxon>
        <taxon>Bacillati</taxon>
        <taxon>Bacillota</taxon>
        <taxon>Bacilli</taxon>
        <taxon>Bacillales</taxon>
        <taxon>Anoxybacillaceae</taxon>
        <taxon>Parageobacillus</taxon>
    </lineage>
</organism>
<protein>
    <submittedName>
        <fullName evidence="1">Uncharacterized protein</fullName>
    </submittedName>
</protein>
<accession>A0A150N6X7</accession>
<gene>
    <name evidence="1" type="ORF">B4110_0338</name>
</gene>
<dbReference type="Proteomes" id="UP000075324">
    <property type="component" value="Unassembled WGS sequence"/>
</dbReference>
<reference evidence="1 2" key="1">
    <citation type="submission" date="2016-01" db="EMBL/GenBank/DDBJ databases">
        <title>Draft Genome Sequences of Seven Thermophilic Sporeformers Isolated from Foods.</title>
        <authorList>
            <person name="Berendsen E.M."/>
            <person name="Wells-Bennik M.H."/>
            <person name="Krawcyk A.O."/>
            <person name="De Jong A."/>
            <person name="Holsappel S."/>
            <person name="Eijlander R.T."/>
            <person name="Kuipers O.P."/>
        </authorList>
    </citation>
    <scope>NUCLEOTIDE SEQUENCE [LARGE SCALE GENOMIC DNA]</scope>
    <source>
        <strain evidence="1 2">B4110</strain>
    </source>
</reference>
<proteinExistence type="predicted"/>
<dbReference type="AlphaFoldDB" id="A0A150N6X7"/>